<organism evidence="2 3">
    <name type="scientific">Stentor coeruleus</name>
    <dbReference type="NCBI Taxonomy" id="5963"/>
    <lineage>
        <taxon>Eukaryota</taxon>
        <taxon>Sar</taxon>
        <taxon>Alveolata</taxon>
        <taxon>Ciliophora</taxon>
        <taxon>Postciliodesmatophora</taxon>
        <taxon>Heterotrichea</taxon>
        <taxon>Heterotrichida</taxon>
        <taxon>Stentoridae</taxon>
        <taxon>Stentor</taxon>
    </lineage>
</organism>
<dbReference type="Proteomes" id="UP000187209">
    <property type="component" value="Unassembled WGS sequence"/>
</dbReference>
<protein>
    <submittedName>
        <fullName evidence="2">Uncharacterized protein</fullName>
    </submittedName>
</protein>
<dbReference type="EMBL" id="MPUH01000330">
    <property type="protein sequence ID" value="OMJ82697.1"/>
    <property type="molecule type" value="Genomic_DNA"/>
</dbReference>
<name>A0A1R2C133_9CILI</name>
<evidence type="ECO:0000313" key="3">
    <source>
        <dbReference type="Proteomes" id="UP000187209"/>
    </source>
</evidence>
<evidence type="ECO:0000313" key="2">
    <source>
        <dbReference type="EMBL" id="OMJ82697.1"/>
    </source>
</evidence>
<sequence length="1472" mass="168663">MEVTEQIINWLKQCNILKHGVTQSGNRYILNNIDTQGFESGLYFVPIIKRLSRILNYDSSPGGIPEINSLKDISSTAARLYNWNLIIKSFESFNIKIDSDMKALVVAGDSGVIFEILKSLYAAENHIQDSRNEPSRRKKKHKFLDEGAILLDELDINQRLTDCDSTLEFLILSFCQVFGLTTKVAAGLLAQSGKVLSQLLTKGLKGKYEPILSWYEKIIDFSEHLCDLIVRERLTGAVSMVLGAVKSGLMAKDYLVIQKCCECLVCINKYLIEKDVNTWEWFVIDGFALSLKAYDTFKEDVTFFIMKLLMSFGKDNLKDVFGQMMITNYPETVMCFNVISSFWGYLVEDTKAYFDIQAQGLIDYWVEFGLRQAETDDSGASNNRVQALGFLCDVWAKFSAYIEKHEDSANSILTVIKRACREKSRILKVICYGRLFYLLSVFSKQKNSYAAIIYKTLTFALVENFSNDRIREFILNNFLMSLEEIPSLPLNILLEPYIKQASISNKIKCNTSDFDFYVAIARHPKLTIKDAIIVIDFLGRIYYNDVIYSSSAELVIVLMVGRLIDNKAIQEFVLKFLNVGLKLIYSKISSKPRVPVRENVTREEIEEKKSFSYYKKLFFTIVEKIMQLRDYELNVEIAQMLLGAHMELKNITGSSLKIIRALLNTVGDAGSMIENYESGHMIVDVVRRSSSSIAPKSASLISEGNKGTVSVISGNTSKSRAMRDIERVKSSRIEKQKRDKSQSALRRANDERQKIKLKEVLEQKRVLHGVDSNISSSQAMIVKEAVFTVDFPLVIIEEETSEEQEIILILLRKYRRILKGLFSHYSNSGFKNNKFSLKAPFEALSEKKSSISESEISKMMREHGIGNQMLSTEDLRKVISWFYQKTKLPAIEFDYFPQLVYYISSFIYSKGKNTTYDYPLGISLMMLMKHFQESPAKVIPVYYFTEPDYGVGDKDVLKALNDKIKSNPDLSLPEGFIKVKEKDVVISYKVPKFFKPSHKAAVQILDDILFKNFQVHFLSPVTSVINLTFVKGVLNKPQMETQDKVGVRLGVPTNKAAYKIQPLPTYLNFTPGIKLEISNLSTVFSNDVLIECGRVVDDLIYSVDKGSFTVISRNPRPAGTISNKVIQQRTFEYEQDLADKQKHEAQRLLRKKIVEAELAKARSEKEKMLHEEEKNKKIDQEAEDLRKKKEKEAKMLQKIEIETKIKEYKNKKDIEESKKSQEEKQSQERKNEKKKKEREEFLKNEKKKILELLAEKTKKKQTDAISQELQIKSSAEKKINQRLLLMKKIQNSKQVVSKEKSDKEQISIAMSDPDVKKFLNEYLPGIETTFNYYCKQNPISATDATWLSMPGFNKFSTQFPIVPVLVTSDDILRIYKQIIKSKANQPGINIADFKESLVTITLISSDILKQESGKKIDSYSGLVKEFFKWIGLPKDSIETQNFLKKLGNSMQTLNPRDKKRQKNTLIRNLSEI</sequence>
<feature type="compositionally biased region" description="Basic and acidic residues" evidence="1">
    <location>
        <begin position="1214"/>
        <end position="1231"/>
    </location>
</feature>
<keyword evidence="3" id="KW-1185">Reference proteome</keyword>
<dbReference type="OrthoDB" id="312045at2759"/>
<evidence type="ECO:0000256" key="1">
    <source>
        <dbReference type="SAM" id="MobiDB-lite"/>
    </source>
</evidence>
<feature type="region of interest" description="Disordered" evidence="1">
    <location>
        <begin position="730"/>
        <end position="749"/>
    </location>
</feature>
<accession>A0A1R2C133</accession>
<feature type="region of interest" description="Disordered" evidence="1">
    <location>
        <begin position="1214"/>
        <end position="1239"/>
    </location>
</feature>
<proteinExistence type="predicted"/>
<gene>
    <name evidence="2" type="ORF">SteCoe_16519</name>
</gene>
<reference evidence="2 3" key="1">
    <citation type="submission" date="2016-11" db="EMBL/GenBank/DDBJ databases">
        <title>The macronuclear genome of Stentor coeruleus: a giant cell with tiny introns.</title>
        <authorList>
            <person name="Slabodnick M."/>
            <person name="Ruby J.G."/>
            <person name="Reiff S.B."/>
            <person name="Swart E.C."/>
            <person name="Gosai S."/>
            <person name="Prabakaran S."/>
            <person name="Witkowska E."/>
            <person name="Larue G.E."/>
            <person name="Fisher S."/>
            <person name="Freeman R.M."/>
            <person name="Gunawardena J."/>
            <person name="Chu W."/>
            <person name="Stover N.A."/>
            <person name="Gregory B.D."/>
            <person name="Nowacki M."/>
            <person name="Derisi J."/>
            <person name="Roy S.W."/>
            <person name="Marshall W.F."/>
            <person name="Sood P."/>
        </authorList>
    </citation>
    <scope>NUCLEOTIDE SEQUENCE [LARGE SCALE GENOMIC DNA]</scope>
    <source>
        <strain evidence="2">WM001</strain>
    </source>
</reference>
<comment type="caution">
    <text evidence="2">The sequence shown here is derived from an EMBL/GenBank/DDBJ whole genome shotgun (WGS) entry which is preliminary data.</text>
</comment>